<dbReference type="EMBL" id="SIYF01000230">
    <property type="protein sequence ID" value="TKK84761.1"/>
    <property type="molecule type" value="Genomic_DNA"/>
</dbReference>
<evidence type="ECO:0000313" key="1">
    <source>
        <dbReference type="EMBL" id="TKK84761.1"/>
    </source>
</evidence>
<gene>
    <name evidence="1" type="ORF">EY666_09995</name>
</gene>
<dbReference type="Proteomes" id="UP000305511">
    <property type="component" value="Unassembled WGS sequence"/>
</dbReference>
<proteinExistence type="predicted"/>
<sequence length="159" mass="18396">MSNRISDEELMERLKKLGTFLWLDPEADEKDYRFLLNLNTPNLEYNGYNDFTLNKDGSYTVGSRNIVIDINVLDDDQFEIGVCHSIYNVSGLENLQKIISIGYGSPFSIKLEKRGVGWVSYSIKIPMLTVYSIYQLEKHIETLRYLLVQVMNTVKLDID</sequence>
<dbReference type="RefSeq" id="WP_016617536.1">
    <property type="nucleotide sequence ID" value="NZ_JACZBT010000011.1"/>
</dbReference>
<protein>
    <submittedName>
        <fullName evidence="1">Uncharacterized protein</fullName>
    </submittedName>
</protein>
<evidence type="ECO:0000313" key="2">
    <source>
        <dbReference type="Proteomes" id="UP000305511"/>
    </source>
</evidence>
<name>A0A4U3M7E9_ENTFL</name>
<organism evidence="1 2">
    <name type="scientific">Enterococcus faecalis</name>
    <name type="common">Streptococcus faecalis</name>
    <dbReference type="NCBI Taxonomy" id="1351"/>
    <lineage>
        <taxon>Bacteria</taxon>
        <taxon>Bacillati</taxon>
        <taxon>Bacillota</taxon>
        <taxon>Bacilli</taxon>
        <taxon>Lactobacillales</taxon>
        <taxon>Enterococcaceae</taxon>
        <taxon>Enterococcus</taxon>
    </lineage>
</organism>
<accession>A0A4U3M7E9</accession>
<comment type="caution">
    <text evidence="1">The sequence shown here is derived from an EMBL/GenBank/DDBJ whole genome shotgun (WGS) entry which is preliminary data.</text>
</comment>
<reference evidence="1 2" key="1">
    <citation type="submission" date="2019-02" db="EMBL/GenBank/DDBJ databases">
        <title>Bacteria dissemination in different level of health care in South Africa: the effectiveness of infections prevention and control.</title>
        <authorList>
            <person name="Shobo C."/>
            <person name="Amoako D.G."/>
            <person name="Allam M."/>
            <person name="Ismail A."/>
            <person name="Bester L.A."/>
            <person name="Essack S.Y."/>
        </authorList>
    </citation>
    <scope>NUCLEOTIDE SEQUENCE [LARGE SCALE GENOMIC DNA]</scope>
    <source>
        <strain evidence="1 2">2SIL2</strain>
    </source>
</reference>
<dbReference type="AlphaFoldDB" id="A0A4U3M7E9"/>